<evidence type="ECO:0000313" key="4">
    <source>
        <dbReference type="Proteomes" id="UP001180020"/>
    </source>
</evidence>
<dbReference type="Proteomes" id="UP001180020">
    <property type="component" value="Unassembled WGS sequence"/>
</dbReference>
<accession>A0AAV9EUY0</accession>
<reference evidence="3" key="1">
    <citation type="journal article" date="2023" name="Nat. Commun.">
        <title>Diploid and tetraploid genomes of Acorus and the evolution of monocots.</title>
        <authorList>
            <person name="Ma L."/>
            <person name="Liu K.W."/>
            <person name="Li Z."/>
            <person name="Hsiao Y.Y."/>
            <person name="Qi Y."/>
            <person name="Fu T."/>
            <person name="Tang G.D."/>
            <person name="Zhang D."/>
            <person name="Sun W.H."/>
            <person name="Liu D.K."/>
            <person name="Li Y."/>
            <person name="Chen G.Z."/>
            <person name="Liu X.D."/>
            <person name="Liao X.Y."/>
            <person name="Jiang Y.T."/>
            <person name="Yu X."/>
            <person name="Hao Y."/>
            <person name="Huang J."/>
            <person name="Zhao X.W."/>
            <person name="Ke S."/>
            <person name="Chen Y.Y."/>
            <person name="Wu W.L."/>
            <person name="Hsu J.L."/>
            <person name="Lin Y.F."/>
            <person name="Huang M.D."/>
            <person name="Li C.Y."/>
            <person name="Huang L."/>
            <person name="Wang Z.W."/>
            <person name="Zhao X."/>
            <person name="Zhong W.Y."/>
            <person name="Peng D.H."/>
            <person name="Ahmad S."/>
            <person name="Lan S."/>
            <person name="Zhang J.S."/>
            <person name="Tsai W.C."/>
            <person name="Van de Peer Y."/>
            <person name="Liu Z.J."/>
        </authorList>
    </citation>
    <scope>NUCLEOTIDE SEQUENCE</scope>
    <source>
        <strain evidence="3">CP</strain>
    </source>
</reference>
<name>A0AAV9EUY0_ACOCL</name>
<feature type="domain" description="YABBY N-terminal" evidence="2">
    <location>
        <begin position="1"/>
        <end position="24"/>
    </location>
</feature>
<evidence type="ECO:0000313" key="3">
    <source>
        <dbReference type="EMBL" id="KAK1316754.1"/>
    </source>
</evidence>
<protein>
    <recommendedName>
        <fullName evidence="2">YABBY N-terminal domain-containing protein</fullName>
    </recommendedName>
</protein>
<feature type="compositionally biased region" description="Basic and acidic residues" evidence="1">
    <location>
        <begin position="38"/>
        <end position="47"/>
    </location>
</feature>
<reference evidence="3" key="2">
    <citation type="submission" date="2023-06" db="EMBL/GenBank/DDBJ databases">
        <authorList>
            <person name="Ma L."/>
            <person name="Liu K.-W."/>
            <person name="Li Z."/>
            <person name="Hsiao Y.-Y."/>
            <person name="Qi Y."/>
            <person name="Fu T."/>
            <person name="Tang G."/>
            <person name="Zhang D."/>
            <person name="Sun W.-H."/>
            <person name="Liu D.-K."/>
            <person name="Li Y."/>
            <person name="Chen G.-Z."/>
            <person name="Liu X.-D."/>
            <person name="Liao X.-Y."/>
            <person name="Jiang Y.-T."/>
            <person name="Yu X."/>
            <person name="Hao Y."/>
            <person name="Huang J."/>
            <person name="Zhao X.-W."/>
            <person name="Ke S."/>
            <person name="Chen Y.-Y."/>
            <person name="Wu W.-L."/>
            <person name="Hsu J.-L."/>
            <person name="Lin Y.-F."/>
            <person name="Huang M.-D."/>
            <person name="Li C.-Y."/>
            <person name="Huang L."/>
            <person name="Wang Z.-W."/>
            <person name="Zhao X."/>
            <person name="Zhong W.-Y."/>
            <person name="Peng D.-H."/>
            <person name="Ahmad S."/>
            <person name="Lan S."/>
            <person name="Zhang J.-S."/>
            <person name="Tsai W.-C."/>
            <person name="Van De Peer Y."/>
            <person name="Liu Z.-J."/>
        </authorList>
    </citation>
    <scope>NUCLEOTIDE SEQUENCE</scope>
    <source>
        <strain evidence="3">CP</strain>
        <tissue evidence="3">Leaves</tissue>
    </source>
</reference>
<organism evidence="3 4">
    <name type="scientific">Acorus calamus</name>
    <name type="common">Sweet flag</name>
    <dbReference type="NCBI Taxonomy" id="4465"/>
    <lineage>
        <taxon>Eukaryota</taxon>
        <taxon>Viridiplantae</taxon>
        <taxon>Streptophyta</taxon>
        <taxon>Embryophyta</taxon>
        <taxon>Tracheophyta</taxon>
        <taxon>Spermatophyta</taxon>
        <taxon>Magnoliopsida</taxon>
        <taxon>Liliopsida</taxon>
        <taxon>Acoraceae</taxon>
        <taxon>Acorus</taxon>
    </lineage>
</organism>
<dbReference type="InterPro" id="IPR056776">
    <property type="entry name" value="YABBY_N"/>
</dbReference>
<feature type="region of interest" description="Disordered" evidence="1">
    <location>
        <begin position="38"/>
        <end position="62"/>
    </location>
</feature>
<sequence>MVTIRCGHCTDLFSVDMMRASFIPIKLLVSLGDEEQKQDQLETKLPKSNDGSSHHMINGDEGEEDMNEFLGGYIFHNQLPRSDVPIQRPS</sequence>
<dbReference type="Pfam" id="PF24868">
    <property type="entry name" value="YABBY_N"/>
    <property type="match status" value="1"/>
</dbReference>
<keyword evidence="4" id="KW-1185">Reference proteome</keyword>
<comment type="caution">
    <text evidence="3">The sequence shown here is derived from an EMBL/GenBank/DDBJ whole genome shotgun (WGS) entry which is preliminary data.</text>
</comment>
<dbReference type="AlphaFoldDB" id="A0AAV9EUY0"/>
<evidence type="ECO:0000259" key="2">
    <source>
        <dbReference type="Pfam" id="PF24868"/>
    </source>
</evidence>
<proteinExistence type="predicted"/>
<dbReference type="EMBL" id="JAUJYO010000005">
    <property type="protein sequence ID" value="KAK1316754.1"/>
    <property type="molecule type" value="Genomic_DNA"/>
</dbReference>
<evidence type="ECO:0000256" key="1">
    <source>
        <dbReference type="SAM" id="MobiDB-lite"/>
    </source>
</evidence>
<gene>
    <name evidence="3" type="ORF">QJS10_CPA05g00243</name>
</gene>